<dbReference type="InterPro" id="IPR007099">
    <property type="entry name" value="RNA-dir_pol_NSvirus"/>
</dbReference>
<dbReference type="EC" id="2.7.7.48" evidence="1"/>
<keyword evidence="11" id="KW-0696">RNA-directed RNA polymerase</keyword>
<sequence>MASWIDLMDEEERRADEGPLLDAPDSQTLNLAEEMFVGHDLATWGATGLHSQVKGSWHGKTMKMDGVYDCVSIVMIGDQLTWRIEVPEELEGTSIRSSSTDVKIPRFEEYKLRHELVAASFGASGTDVPLRDVFKVFMDYEDKLTPDFIVTDTSGNIHVVEIGTSRREEIWYLAREYEKKYFKYFDALERRSVNKVVTFTIIIVTEGGVFSTVPLSQSTINDLCFRMMVGIAIENQALEKGIPLKTGEDMSERDAMRERISESVSSIEFKFREPEENKCFITEALYNRSLGGFDPSKVTEDYLICRSEEITSIKEQASQESKLASYKKLLENNDNKRHFPKPTCILPYMVMKEDLRHSVEWSAAAGGDCHEYIQDLWSSALEQARTNNGWEQRTVDELYREAVSENHDEVEKLAKERLSHRNKWNKVNMKATMTPNIKRYLQRDGLYGKQARNEIWSLARRQQQKMPFAWETETGDIDNFINSEDGFDLLDNIPPSQRQSFDLIKQAHELSKNAHFDLTVVHDWMRTNHFHAFDLMSDIVAELSLSLKQNTHTDEMILKRLRFHDVHILIKTTNSDSHIFFSLYFADMRATIKNVKGLPFRNLFKMGRGYVTEFVSLKRDKMANFLNASSRFLTLVSFWSDFYGISDMTVRSFRQNKEAMKMINVSMLISLENKAETEESITQTRYMYQEVFKSISTICKPDPMKILSKLTVIPRSRLNLWCLKRICHSFLAMVLSPPIRLATANFRFEDKDRQDTTPGDTWRGLKNFFTDGYLNSATSAVNIMYLGYLKDKNEDAEANTEWSLVEKIIEEEMKLKEERRFEQEGQADAHDLPKGKGFSYNHVIFGCTLMENRLRSKLGPQWKDILKREILDNLSRHLTHEISSLKASSMISHKDVKQQATLDDTTSTARCKVIEAIAARLETIGLNPFMDFESILKMVEETSNGVICDLFKKQQHGGLREIYVLTIESRILQLMIETISRTICSHFEEETLTHPQNKLKKLDEHKIRTAQIARARASVFVDFCSSSDKTRWNQNFIMPAMSVPLLRLTDESFHPVIIRVLNLWANKLIKLPPNVVKLMVEGKMLSSNAYEALFFKFKNSYEARDACETQLLERDHSAFLRLTTGMMQGILHYTSSLLHVSFLCAARAQTLATLKATHAEHGLRFAMTSVCSSDDSATILSVFSPKDLKSICREDLVKMFDCEIHLHTLTRYCRLFCMVESVKSTTALHDYVEFNSEFIFKNTLAIPVIKFVAACLTISESESLCRRMFEMYNLTSSLSGSGLPFLNTYMCQVAQGLLHYKTMGASTSSLFPAYHSLITDYPDISHGFFLLDKDILCGVPGLSFSRWLSMRSSARLQANASLGSNVEMDVAIDGTVVDSLVVRHGEHNRWYKLLDRICEGELNVKSTTMKKGKTGALTELDKELLEERMCIVNSDPDLLYTNPKTIGQLRVKLISKALTPGVSRSLAKGNPLTQSFASTAYTLYSHCFTRTSTHKMGDLTFKKRKKLSLISSLIERRDHANKLIESEVKLPDFNEIFPLSEVYWKIQNVVSLYTDYSWVPTHDMRQRRCVVRMSQPTERLPLTLLQCVGNIWCGLSIRASMSILKRCWESYKLKFPWLRENHRETMEASPFDRFTDLHGFIAAQRTSSRVYTRVGASPLSDRFSHQISGLIRKCSSRRLLLEPMESLRGRGNRGRLPDGVKRDNLTREQLESELSLSLGIPLRSEKERLVHECMNNLCDLRPRVSDWMDCPKWEFEVGLMALFSQDLISGPEVHDAVRLKGAGIKIMFTKEQDRVVENGIVSWKGEGQALVEAEGIHMRITLEDEVATRIEVNDFKPLKRRPDLMDEVLKRMGSVASSVCSKESVGVEGRFTGRSFESYSGNGTPVRVVSDLEVGRTDSDRLQFRIRENDCAIVATGVREYTMVRFLPKAWACTTTARDDTQECDFWGAWAHQRPVHPGTAVMSLEKIDKWLEGSDNTTAGEKTRAWVRDSLQGKLKMLGIGLSGFGQKAATMTEIDDDVPEVDEKQILAWLEDMNDDGLGLGDLMASHEHDVVESVNKAHEEDPQEYPMEMFTIESIYDPSNPESPLRDTVCNWISEEVGPVRSVLTPSSATHFMQHPFWIKFINTCKETDSWYFDKLMQGRPVDGDNIMKETAKRIQRILRIPPVEEPLSGLAAAYMMAQKIAVREGVPRPDWWGSDE</sequence>
<dbReference type="EMBL" id="MT153431">
    <property type="protein sequence ID" value="QMP82212.1"/>
    <property type="molecule type" value="Viral_cRNA"/>
</dbReference>
<dbReference type="InterPro" id="IPR029124">
    <property type="entry name" value="L_protein_N"/>
</dbReference>
<reference evidence="11" key="2">
    <citation type="submission" date="2020-03" db="EMBL/GenBank/DDBJ databases">
        <authorList>
            <person name="Kafer S."/>
            <person name="Paraskevopoulou S."/>
            <person name="Zirkel F."/>
            <person name="Wieseke N."/>
            <person name="Donath A."/>
            <person name="Petersen M."/>
            <person name="Jones T.C."/>
            <person name="Liu S."/>
            <person name="Zhou X."/>
            <person name="Middendorf M."/>
            <person name="Junglen S."/>
            <person name="Misof B."/>
            <person name="Drosten C."/>
        </authorList>
    </citation>
    <scope>NUCLEOTIDE SEQUENCE</scope>
    <source>
        <strain evidence="11">OKIAV285</strain>
    </source>
</reference>
<feature type="domain" description="RdRp catalytic" evidence="10">
    <location>
        <begin position="1008"/>
        <end position="1226"/>
    </location>
</feature>
<evidence type="ECO:0000256" key="8">
    <source>
        <dbReference type="ARBA" id="ARBA00031012"/>
    </source>
</evidence>
<keyword evidence="5" id="KW-0460">Magnesium</keyword>
<proteinExistence type="inferred from homology"/>
<organism evidence="11">
    <name type="scientific">Hemipteran phenui-related virus OKIAV285</name>
    <dbReference type="NCBI Taxonomy" id="2746250"/>
    <lineage>
        <taxon>Viruses</taxon>
        <taxon>Riboviria</taxon>
        <taxon>Orthornavirae</taxon>
        <taxon>Negarnaviricota</taxon>
        <taxon>Polyploviricotina</taxon>
        <taxon>Bunyaviricetes</taxon>
        <taxon>Hareavirales</taxon>
        <taxon>Phenuiviridae</taxon>
    </lineage>
</organism>
<accession>A0A7D7JFN9</accession>
<dbReference type="GO" id="GO:0003968">
    <property type="term" value="F:RNA-directed RNA polymerase activity"/>
    <property type="evidence" value="ECO:0007669"/>
    <property type="project" value="UniProtKB-KW"/>
</dbReference>
<evidence type="ECO:0000256" key="3">
    <source>
        <dbReference type="ARBA" id="ARBA00022679"/>
    </source>
</evidence>
<keyword evidence="4" id="KW-0378">Hydrolase</keyword>
<comment type="similarity">
    <text evidence="9">Belongs to the Bunyavirales RNA polymerase family.</text>
</comment>
<dbReference type="GO" id="GO:0016787">
    <property type="term" value="F:hydrolase activity"/>
    <property type="evidence" value="ECO:0007669"/>
    <property type="project" value="UniProtKB-KW"/>
</dbReference>
<evidence type="ECO:0000256" key="2">
    <source>
        <dbReference type="ARBA" id="ARBA00018602"/>
    </source>
</evidence>
<evidence type="ECO:0000256" key="7">
    <source>
        <dbReference type="ARBA" id="ARBA00030436"/>
    </source>
</evidence>
<evidence type="ECO:0000256" key="6">
    <source>
        <dbReference type="ARBA" id="ARBA00030285"/>
    </source>
</evidence>
<evidence type="ECO:0000313" key="11">
    <source>
        <dbReference type="EMBL" id="QMP82212.1"/>
    </source>
</evidence>
<dbReference type="Pfam" id="PF15518">
    <property type="entry name" value="L_protein_N"/>
    <property type="match status" value="1"/>
</dbReference>
<reference evidence="11" key="1">
    <citation type="journal article" date="2019" name="PLoS Pathog.">
        <title>Re-assessing the diversity of negative strand RNA viruses in insects.</title>
        <authorList>
            <person name="Kafer S."/>
            <person name="Paraskevopoulou S."/>
            <person name="Zirkel F."/>
            <person name="Wieseke N."/>
            <person name="Donath A."/>
            <person name="Petersen M."/>
            <person name="Jones T.C."/>
            <person name="Liu S."/>
            <person name="Zhou X."/>
            <person name="Middendorf M."/>
            <person name="Junglen S."/>
            <person name="Misof B."/>
            <person name="Drosten C."/>
        </authorList>
    </citation>
    <scope>NUCLEOTIDE SEQUENCE</scope>
    <source>
        <strain evidence="11">OKIAV285</strain>
    </source>
</reference>
<evidence type="ECO:0000256" key="4">
    <source>
        <dbReference type="ARBA" id="ARBA00022801"/>
    </source>
</evidence>
<evidence type="ECO:0000256" key="1">
    <source>
        <dbReference type="ARBA" id="ARBA00012494"/>
    </source>
</evidence>
<dbReference type="GO" id="GO:0006351">
    <property type="term" value="P:DNA-templated transcription"/>
    <property type="evidence" value="ECO:0007669"/>
    <property type="project" value="InterPro"/>
</dbReference>
<dbReference type="GO" id="GO:0039694">
    <property type="term" value="P:viral RNA genome replication"/>
    <property type="evidence" value="ECO:0007669"/>
    <property type="project" value="InterPro"/>
</dbReference>
<evidence type="ECO:0000259" key="10">
    <source>
        <dbReference type="PROSITE" id="PS50525"/>
    </source>
</evidence>
<name>A0A7D7JFN9_9VIRU</name>
<keyword evidence="3" id="KW-0808">Transferase</keyword>
<keyword evidence="11" id="KW-0548">Nucleotidyltransferase</keyword>
<evidence type="ECO:0000256" key="5">
    <source>
        <dbReference type="ARBA" id="ARBA00022842"/>
    </source>
</evidence>
<evidence type="ECO:0000256" key="9">
    <source>
        <dbReference type="ARBA" id="ARBA00034123"/>
    </source>
</evidence>
<protein>
    <recommendedName>
        <fullName evidence="2">RNA-directed RNA polymerase L</fullName>
        <ecNumber evidence="1">2.7.7.48</ecNumber>
    </recommendedName>
    <alternativeName>
        <fullName evidence="6">Large structural protein</fullName>
    </alternativeName>
    <alternativeName>
        <fullName evidence="8">Replicase</fullName>
    </alternativeName>
    <alternativeName>
        <fullName evidence="7">Transcriptase</fullName>
    </alternativeName>
</protein>
<dbReference type="PROSITE" id="PS50525">
    <property type="entry name" value="RDRP_SSRNA_NEG_SEG"/>
    <property type="match status" value="1"/>
</dbReference>
<dbReference type="Pfam" id="PF04196">
    <property type="entry name" value="Bunya_RdRp"/>
    <property type="match status" value="1"/>
</dbReference>
<dbReference type="InterPro" id="IPR007322">
    <property type="entry name" value="RNA_pol_bunyavir"/>
</dbReference>